<dbReference type="KEGG" id="gob:Gobs_0371"/>
<feature type="transmembrane region" description="Helical" evidence="6">
    <location>
        <begin position="298"/>
        <end position="321"/>
    </location>
</feature>
<comment type="subcellular location">
    <subcellularLocation>
        <location evidence="1">Cell membrane</location>
        <topology evidence="1">Multi-pass membrane protein</topology>
    </subcellularLocation>
</comment>
<accession>D2S554</accession>
<keyword evidence="2" id="KW-1003">Cell membrane</keyword>
<organism evidence="7 8">
    <name type="scientific">Geodermatophilus obscurus (strain ATCC 25078 / DSM 43160 / JCM 3152 / CCUG 61914 / KCC A-0152 / KCTC 9177 / NBRC 13315 / NRRL B-3577 / G-20)</name>
    <dbReference type="NCBI Taxonomy" id="526225"/>
    <lineage>
        <taxon>Bacteria</taxon>
        <taxon>Bacillati</taxon>
        <taxon>Actinomycetota</taxon>
        <taxon>Actinomycetes</taxon>
        <taxon>Geodermatophilales</taxon>
        <taxon>Geodermatophilaceae</taxon>
        <taxon>Geodermatophilus</taxon>
    </lineage>
</organism>
<feature type="transmembrane region" description="Helical" evidence="6">
    <location>
        <begin position="396"/>
        <end position="419"/>
    </location>
</feature>
<evidence type="ECO:0000256" key="1">
    <source>
        <dbReference type="ARBA" id="ARBA00004651"/>
    </source>
</evidence>
<evidence type="ECO:0008006" key="9">
    <source>
        <dbReference type="Google" id="ProtNLM"/>
    </source>
</evidence>
<name>D2S554_GEOOG</name>
<dbReference type="PANTHER" id="PTHR30250">
    <property type="entry name" value="PST FAMILY PREDICTED COLANIC ACID TRANSPORTER"/>
    <property type="match status" value="1"/>
</dbReference>
<feature type="transmembrane region" description="Helical" evidence="6">
    <location>
        <begin position="267"/>
        <end position="286"/>
    </location>
</feature>
<feature type="transmembrane region" description="Helical" evidence="6">
    <location>
        <begin position="159"/>
        <end position="178"/>
    </location>
</feature>
<dbReference type="InterPro" id="IPR050833">
    <property type="entry name" value="Poly_Biosynth_Transport"/>
</dbReference>
<dbReference type="GO" id="GO:0005886">
    <property type="term" value="C:plasma membrane"/>
    <property type="evidence" value="ECO:0007669"/>
    <property type="project" value="UniProtKB-SubCell"/>
</dbReference>
<keyword evidence="4 6" id="KW-1133">Transmembrane helix</keyword>
<dbReference type="STRING" id="526225.Gobs_0371"/>
<gene>
    <name evidence="7" type="ordered locus">Gobs_0371</name>
</gene>
<evidence type="ECO:0000313" key="8">
    <source>
        <dbReference type="Proteomes" id="UP000001382"/>
    </source>
</evidence>
<feature type="transmembrane region" description="Helical" evidence="6">
    <location>
        <begin position="341"/>
        <end position="363"/>
    </location>
</feature>
<reference evidence="8" key="2">
    <citation type="submission" date="2010-01" db="EMBL/GenBank/DDBJ databases">
        <title>The complete genome of Geodermatophilus obscurus DSM 43160.</title>
        <authorList>
            <consortium name="US DOE Joint Genome Institute (JGI-PGF)"/>
            <person name="Lucas S."/>
            <person name="Copeland A."/>
            <person name="Lapidus A."/>
            <person name="Glavina del Rio T."/>
            <person name="Dalin E."/>
            <person name="Tice H."/>
            <person name="Bruce D."/>
            <person name="Goodwin L."/>
            <person name="Pitluck S."/>
            <person name="Kyrpides N."/>
            <person name="Mavromatis K."/>
            <person name="Ivanova N."/>
            <person name="Munk A.C."/>
            <person name="Brettin T."/>
            <person name="Detter J.C."/>
            <person name="Han C."/>
            <person name="Larimer F."/>
            <person name="Land M."/>
            <person name="Hauser L."/>
            <person name="Markowitz V."/>
            <person name="Cheng J.-F."/>
            <person name="Hugenholtz P."/>
            <person name="Woyke T."/>
            <person name="Wu D."/>
            <person name="Jando M."/>
            <person name="Schneider S."/>
            <person name="Klenk H.-P."/>
            <person name="Eisen J.A."/>
        </authorList>
    </citation>
    <scope>NUCLEOTIDE SEQUENCE [LARGE SCALE GENOMIC DNA]</scope>
    <source>
        <strain evidence="8">ATCC 25078 / DSM 43160 / JCM 3152 / KCC A-0152 / KCTC 9177 / NBRC 13315 / NRRL B-3577 / G-20</strain>
    </source>
</reference>
<feature type="transmembrane region" description="Helical" evidence="6">
    <location>
        <begin position="370"/>
        <end position="390"/>
    </location>
</feature>
<dbReference type="PANTHER" id="PTHR30250:SF26">
    <property type="entry name" value="PSMA PROTEIN"/>
    <property type="match status" value="1"/>
</dbReference>
<feature type="transmembrane region" description="Helical" evidence="6">
    <location>
        <begin position="57"/>
        <end position="78"/>
    </location>
</feature>
<evidence type="ECO:0000256" key="4">
    <source>
        <dbReference type="ARBA" id="ARBA00022989"/>
    </source>
</evidence>
<evidence type="ECO:0000313" key="7">
    <source>
        <dbReference type="EMBL" id="ADB73165.1"/>
    </source>
</evidence>
<protein>
    <recommendedName>
        <fullName evidence="9">Membrane protein involved in the export of O-antigen and teichoic acid</fullName>
    </recommendedName>
</protein>
<feature type="transmembrane region" description="Helical" evidence="6">
    <location>
        <begin position="190"/>
        <end position="214"/>
    </location>
</feature>
<keyword evidence="8" id="KW-1185">Reference proteome</keyword>
<dbReference type="HOGENOM" id="CLU_038929_0_0_11"/>
<keyword evidence="5 6" id="KW-0472">Membrane</keyword>
<feature type="transmembrane region" description="Helical" evidence="6">
    <location>
        <begin position="235"/>
        <end position="261"/>
    </location>
</feature>
<evidence type="ECO:0000256" key="5">
    <source>
        <dbReference type="ARBA" id="ARBA00023136"/>
    </source>
</evidence>
<sequence>METRVDRPQTPRRRFGGGGVARLVRRAGWSTSDQVVSSLSSFALGVLVAREVSAAEFGAFALSFTVYGYLVIVTRVLVSQPLTVRFSDAAPSAARQAARQSTGAAIVVGLPPAAALALTGVLLGGTVGPTLVLTAVLLPGLLLQDAWRMVFFAAGRPRAAAAIDSAWAVVQVCLMLMLSTTDQGSAVAYLGVWGLSGWLAALLGALLAGLVPAPRATWQWLKAHWDLSRYFVTEYVLINGSTQLMLVLVAATGGLAVAGALRGAQVLTGPVGILVTSGMAFAIPELARRPWTVGRRLIRAGVGISGTVVVLATVWGALLLVLPEEVGRQLMGDTWTGVDAILVPTVLGLVMSASGLGPTCGILAAQRPKVLFWLQIIAAPAYLIGGLVGVLTGGAFGAAVGIALAHTLGAGFAWIRLVVVARQAAEAREHA</sequence>
<dbReference type="CDD" id="cd13126">
    <property type="entry name" value="MATE_like_11"/>
    <property type="match status" value="1"/>
</dbReference>
<reference evidence="7 8" key="1">
    <citation type="journal article" date="2010" name="Stand. Genomic Sci.">
        <title>Complete genome sequence of Geodermatophilus obscurus type strain (G-20).</title>
        <authorList>
            <person name="Ivanova N."/>
            <person name="Sikorski J."/>
            <person name="Jando M."/>
            <person name="Munk C."/>
            <person name="Lapidus A."/>
            <person name="Glavina Del Rio T."/>
            <person name="Copeland A."/>
            <person name="Tice H."/>
            <person name="Cheng J.-F."/>
            <person name="Lucas S."/>
            <person name="Chen F."/>
            <person name="Nolan M."/>
            <person name="Bruce D."/>
            <person name="Goodwin L."/>
            <person name="Pitluck S."/>
            <person name="Mavromatis K."/>
            <person name="Mikhailova N."/>
            <person name="Pati A."/>
            <person name="Chen A."/>
            <person name="Palaniappan K."/>
            <person name="Land M."/>
            <person name="Hauser L."/>
            <person name="Chang Y.-J."/>
            <person name="Jeffries C.D."/>
            <person name="Meincke L."/>
            <person name="Brettin T."/>
            <person name="Detter J.C."/>
            <person name="Detter J.C."/>
            <person name="Rohde M."/>
            <person name="Goeker M."/>
            <person name="Bristow J."/>
            <person name="Eisen J.A."/>
            <person name="Markowitz V."/>
            <person name="Hugenholtz P."/>
            <person name="Kyrpides N.C."/>
            <person name="Klenk H.-P."/>
        </authorList>
    </citation>
    <scope>NUCLEOTIDE SEQUENCE [LARGE SCALE GENOMIC DNA]</scope>
    <source>
        <strain evidence="8">ATCC 25078 / DSM 43160 / JCM 3152 / KCC A-0152 / KCTC 9177 / NBRC 13315 / NRRL B-3577 / G-20</strain>
    </source>
</reference>
<dbReference type="Proteomes" id="UP000001382">
    <property type="component" value="Chromosome"/>
</dbReference>
<proteinExistence type="predicted"/>
<evidence type="ECO:0000256" key="3">
    <source>
        <dbReference type="ARBA" id="ARBA00022692"/>
    </source>
</evidence>
<keyword evidence="3 6" id="KW-0812">Transmembrane</keyword>
<evidence type="ECO:0000256" key="6">
    <source>
        <dbReference type="SAM" id="Phobius"/>
    </source>
</evidence>
<dbReference type="eggNOG" id="COG2244">
    <property type="taxonomic scope" value="Bacteria"/>
</dbReference>
<evidence type="ECO:0000256" key="2">
    <source>
        <dbReference type="ARBA" id="ARBA00022475"/>
    </source>
</evidence>
<dbReference type="AlphaFoldDB" id="D2S554"/>
<dbReference type="EMBL" id="CP001867">
    <property type="protein sequence ID" value="ADB73165.1"/>
    <property type="molecule type" value="Genomic_DNA"/>
</dbReference>